<proteinExistence type="predicted"/>
<dbReference type="AlphaFoldDB" id="A0A6L6M0D2"/>
<comment type="caution">
    <text evidence="7">The sequence shown here is derived from an EMBL/GenBank/DDBJ whole genome shotgun (WGS) entry which is preliminary data.</text>
</comment>
<sequence length="716" mass="81810">MRSTFRKTFAKYVTLFIVPVVAFSCLFVYINMRTNEKSATNYLDGVQKQMCGELDILYSALENMALHMSGNDAILNFDALSDVEKIQTLDGYVQNVPANVELMFFSRIGLEVYIQGQRWSYAEFEDSEYFDEALNYVGFFTTLNRTSTIRVLPAGTQQNGGEQYASVIAAPVPVMSASQTGCVAFLIRSQYFEELTEKYFPQTDLEFYVFDTMNEVLYRGGTELTEEQLSDVVRNSAVGISERTVGGTDYLVMRNISSQQNMTYVALIPTAELFEYGKADLLSFSTLVLALLILGIVAVLLITKRATRSIERMQEEHRHVEERLDNQNRIIRQMVLNRLIKGTIRDGDERSLSYYLMCTQLEFEHPYFGVLVCMLDKIELLPEQSHRIVCDIAALASEEMHLYVLHRLEDNQIVVIVNMQRQDADRIQLAELVARAIGADIDGPFLTGCGQVYDNPFKIDNAYVEAIVAVNEKMETSHARLFLFRNDLQQEEGFVYPYVERALIEQSIRNGSSETAIGVMREVFRKIESAAPSLIIQKCLHYDIINMMVKIAVSLKMPMKAHEISKMSMLEDPQEICKVIEQEIVHLTQKVEDEKNQNRFATKMSLLEYVQEHFRSNTISLNTLAEEFGLSYTYASKIFKDETGESFSSYITKLRIAYVKQKLETTDEQIKTIVLDSGYVDVANFMRKFKQVEGMTPGQYRQMRQTVRQAGQPAAD</sequence>
<keyword evidence="4" id="KW-0175">Coiled coil</keyword>
<evidence type="ECO:0000256" key="3">
    <source>
        <dbReference type="ARBA" id="ARBA00023163"/>
    </source>
</evidence>
<keyword evidence="5" id="KW-1133">Transmembrane helix</keyword>
<evidence type="ECO:0000256" key="4">
    <source>
        <dbReference type="SAM" id="Coils"/>
    </source>
</evidence>
<dbReference type="EMBL" id="WMZU01000037">
    <property type="protein sequence ID" value="MTS28801.1"/>
    <property type="molecule type" value="Genomic_DNA"/>
</dbReference>
<evidence type="ECO:0000256" key="2">
    <source>
        <dbReference type="ARBA" id="ARBA00023125"/>
    </source>
</evidence>
<feature type="coiled-coil region" evidence="4">
    <location>
        <begin position="303"/>
        <end position="330"/>
    </location>
</feature>
<feature type="domain" description="HTH araC/xylS-type" evidence="6">
    <location>
        <begin position="604"/>
        <end position="703"/>
    </location>
</feature>
<dbReference type="InterPro" id="IPR018060">
    <property type="entry name" value="HTH_AraC"/>
</dbReference>
<dbReference type="SMART" id="SM00342">
    <property type="entry name" value="HTH_ARAC"/>
    <property type="match status" value="1"/>
</dbReference>
<dbReference type="SUPFAM" id="SSF46689">
    <property type="entry name" value="Homeodomain-like"/>
    <property type="match status" value="1"/>
</dbReference>
<keyword evidence="2" id="KW-0238">DNA-binding</keyword>
<dbReference type="Gene3D" id="1.10.10.60">
    <property type="entry name" value="Homeodomain-like"/>
    <property type="match status" value="2"/>
</dbReference>
<dbReference type="RefSeq" id="WP_155202585.1">
    <property type="nucleotide sequence ID" value="NZ_WMZN01000039.1"/>
</dbReference>
<reference evidence="7 8" key="1">
    <citation type="journal article" date="2019" name="Nat. Med.">
        <title>A library of human gut bacterial isolates paired with longitudinal multiomics data enables mechanistic microbiome research.</title>
        <authorList>
            <person name="Poyet M."/>
            <person name="Groussin M."/>
            <person name="Gibbons S.M."/>
            <person name="Avila-Pacheco J."/>
            <person name="Jiang X."/>
            <person name="Kearney S.M."/>
            <person name="Perrotta A.R."/>
            <person name="Berdy B."/>
            <person name="Zhao S."/>
            <person name="Lieberman T.D."/>
            <person name="Swanson P.K."/>
            <person name="Smith M."/>
            <person name="Roesemann S."/>
            <person name="Alexander J.E."/>
            <person name="Rich S.A."/>
            <person name="Livny J."/>
            <person name="Vlamakis H."/>
            <person name="Clish C."/>
            <person name="Bullock K."/>
            <person name="Deik A."/>
            <person name="Scott J."/>
            <person name="Pierce K.A."/>
            <person name="Xavier R.J."/>
            <person name="Alm E.J."/>
        </authorList>
    </citation>
    <scope>NUCLEOTIDE SEQUENCE [LARGE SCALE GENOMIC DNA]</scope>
    <source>
        <strain evidence="7 8">BIOML-A4</strain>
    </source>
</reference>
<dbReference type="Proteomes" id="UP000472755">
    <property type="component" value="Unassembled WGS sequence"/>
</dbReference>
<dbReference type="PROSITE" id="PS51257">
    <property type="entry name" value="PROKAR_LIPOPROTEIN"/>
    <property type="match status" value="1"/>
</dbReference>
<evidence type="ECO:0000313" key="7">
    <source>
        <dbReference type="EMBL" id="MTS28801.1"/>
    </source>
</evidence>
<evidence type="ECO:0000256" key="1">
    <source>
        <dbReference type="ARBA" id="ARBA00023015"/>
    </source>
</evidence>
<evidence type="ECO:0000313" key="8">
    <source>
        <dbReference type="Proteomes" id="UP000472755"/>
    </source>
</evidence>
<feature type="transmembrane region" description="Helical" evidence="5">
    <location>
        <begin position="12"/>
        <end position="32"/>
    </location>
</feature>
<evidence type="ECO:0000256" key="5">
    <source>
        <dbReference type="SAM" id="Phobius"/>
    </source>
</evidence>
<keyword evidence="5" id="KW-0812">Transmembrane</keyword>
<accession>A0A6L6M0D2</accession>
<organism evidence="7 8">
    <name type="scientific">Ruthenibacterium lactatiformans</name>
    <dbReference type="NCBI Taxonomy" id="1550024"/>
    <lineage>
        <taxon>Bacteria</taxon>
        <taxon>Bacillati</taxon>
        <taxon>Bacillota</taxon>
        <taxon>Clostridia</taxon>
        <taxon>Eubacteriales</taxon>
        <taxon>Oscillospiraceae</taxon>
        <taxon>Ruthenibacterium</taxon>
    </lineage>
</organism>
<keyword evidence="3" id="KW-0804">Transcription</keyword>
<protein>
    <submittedName>
        <fullName evidence="7">Helix-turn-helix domain-containing protein</fullName>
    </submittedName>
</protein>
<dbReference type="InterPro" id="IPR041522">
    <property type="entry name" value="CdaR_GGDEF"/>
</dbReference>
<dbReference type="InterPro" id="IPR009057">
    <property type="entry name" value="Homeodomain-like_sf"/>
</dbReference>
<gene>
    <name evidence="7" type="ORF">GMD59_16140</name>
</gene>
<dbReference type="Pfam" id="PF17853">
    <property type="entry name" value="GGDEF_2"/>
    <property type="match status" value="1"/>
</dbReference>
<dbReference type="PANTHER" id="PTHR43280:SF35">
    <property type="entry name" value="RESPONSE REGULATOR"/>
    <property type="match status" value="1"/>
</dbReference>
<keyword evidence="1" id="KW-0805">Transcription regulation</keyword>
<feature type="transmembrane region" description="Helical" evidence="5">
    <location>
        <begin position="281"/>
        <end position="303"/>
    </location>
</feature>
<dbReference type="PROSITE" id="PS01124">
    <property type="entry name" value="HTH_ARAC_FAMILY_2"/>
    <property type="match status" value="1"/>
</dbReference>
<dbReference type="PANTHER" id="PTHR43280">
    <property type="entry name" value="ARAC-FAMILY TRANSCRIPTIONAL REGULATOR"/>
    <property type="match status" value="1"/>
</dbReference>
<dbReference type="Pfam" id="PF12833">
    <property type="entry name" value="HTH_18"/>
    <property type="match status" value="1"/>
</dbReference>
<keyword evidence="5" id="KW-0472">Membrane</keyword>
<evidence type="ECO:0000259" key="6">
    <source>
        <dbReference type="PROSITE" id="PS01124"/>
    </source>
</evidence>
<dbReference type="GO" id="GO:0003700">
    <property type="term" value="F:DNA-binding transcription factor activity"/>
    <property type="evidence" value="ECO:0007669"/>
    <property type="project" value="InterPro"/>
</dbReference>
<dbReference type="GO" id="GO:0043565">
    <property type="term" value="F:sequence-specific DNA binding"/>
    <property type="evidence" value="ECO:0007669"/>
    <property type="project" value="InterPro"/>
</dbReference>
<name>A0A6L6M0D2_9FIRM</name>